<keyword evidence="5" id="KW-0029">Amino-acid transport</keyword>
<keyword evidence="2" id="KW-0813">Transport</keyword>
<dbReference type="PROSITE" id="PS50893">
    <property type="entry name" value="ABC_TRANSPORTER_2"/>
    <property type="match status" value="1"/>
</dbReference>
<protein>
    <submittedName>
        <fullName evidence="7">ABC transporter ATP-binding protein</fullName>
    </submittedName>
</protein>
<evidence type="ECO:0000256" key="1">
    <source>
        <dbReference type="ARBA" id="ARBA00005417"/>
    </source>
</evidence>
<dbReference type="Pfam" id="PF00005">
    <property type="entry name" value="ABC_tran"/>
    <property type="match status" value="1"/>
</dbReference>
<keyword evidence="3" id="KW-0547">Nucleotide-binding</keyword>
<evidence type="ECO:0000256" key="2">
    <source>
        <dbReference type="ARBA" id="ARBA00022448"/>
    </source>
</evidence>
<dbReference type="InterPro" id="IPR052156">
    <property type="entry name" value="BCAA_Transport_ATP-bd_LivF"/>
</dbReference>
<evidence type="ECO:0000259" key="6">
    <source>
        <dbReference type="PROSITE" id="PS50893"/>
    </source>
</evidence>
<gene>
    <name evidence="7" type="ORF">GCM10009788_55790</name>
</gene>
<feature type="domain" description="ABC transporter" evidence="6">
    <location>
        <begin position="7"/>
        <end position="237"/>
    </location>
</feature>
<organism evidence="7 8">
    <name type="scientific">Nocardioides humi</name>
    <dbReference type="NCBI Taxonomy" id="449461"/>
    <lineage>
        <taxon>Bacteria</taxon>
        <taxon>Bacillati</taxon>
        <taxon>Actinomycetota</taxon>
        <taxon>Actinomycetes</taxon>
        <taxon>Propionibacteriales</taxon>
        <taxon>Nocardioidaceae</taxon>
        <taxon>Nocardioides</taxon>
    </lineage>
</organism>
<evidence type="ECO:0000313" key="7">
    <source>
        <dbReference type="EMBL" id="GAA1546331.1"/>
    </source>
</evidence>
<evidence type="ECO:0000256" key="3">
    <source>
        <dbReference type="ARBA" id="ARBA00022741"/>
    </source>
</evidence>
<comment type="similarity">
    <text evidence="1">Belongs to the ABC transporter superfamily.</text>
</comment>
<dbReference type="InterPro" id="IPR017871">
    <property type="entry name" value="ABC_transporter-like_CS"/>
</dbReference>
<dbReference type="EMBL" id="BAAAOR010000042">
    <property type="protein sequence ID" value="GAA1546331.1"/>
    <property type="molecule type" value="Genomic_DNA"/>
</dbReference>
<sequence>MESDPMLRVSRLSAAHGAVPAVREVDIEVAQGTLVALIGSNGAGKTTTLNTIAGLHKPSGGTVTVGGRDITGWACHRVVRSGVALVAEGRRVAPPLTVLENLELSAYSGRSTKAQQREQLAEVFDLFPRLADRRDQLAASMSGGEQQMLAFGRALMTRPEVLLLDEPSMGLAPSIVDVLFQTIETLHNGGATILLVEQNAELALAVSERVYVMQRGQIVTDGTAEAVRGRAEVMSALFG</sequence>
<name>A0ABN2BRQ3_9ACTN</name>
<dbReference type="Proteomes" id="UP001500842">
    <property type="component" value="Unassembled WGS sequence"/>
</dbReference>
<dbReference type="SMART" id="SM00382">
    <property type="entry name" value="AAA"/>
    <property type="match status" value="1"/>
</dbReference>
<dbReference type="InterPro" id="IPR027417">
    <property type="entry name" value="P-loop_NTPase"/>
</dbReference>
<reference evidence="7 8" key="1">
    <citation type="journal article" date="2019" name="Int. J. Syst. Evol. Microbiol.">
        <title>The Global Catalogue of Microorganisms (GCM) 10K type strain sequencing project: providing services to taxonomists for standard genome sequencing and annotation.</title>
        <authorList>
            <consortium name="The Broad Institute Genomics Platform"/>
            <consortium name="The Broad Institute Genome Sequencing Center for Infectious Disease"/>
            <person name="Wu L."/>
            <person name="Ma J."/>
        </authorList>
    </citation>
    <scope>NUCLEOTIDE SEQUENCE [LARGE SCALE GENOMIC DNA]</scope>
    <source>
        <strain evidence="7 8">JCM 14942</strain>
    </source>
</reference>
<dbReference type="PANTHER" id="PTHR43820">
    <property type="entry name" value="HIGH-AFFINITY BRANCHED-CHAIN AMINO ACID TRANSPORT ATP-BINDING PROTEIN LIVF"/>
    <property type="match status" value="1"/>
</dbReference>
<dbReference type="PROSITE" id="PS00211">
    <property type="entry name" value="ABC_TRANSPORTER_1"/>
    <property type="match status" value="1"/>
</dbReference>
<keyword evidence="8" id="KW-1185">Reference proteome</keyword>
<dbReference type="PANTHER" id="PTHR43820:SF4">
    <property type="entry name" value="HIGH-AFFINITY BRANCHED-CHAIN AMINO ACID TRANSPORT ATP-BINDING PROTEIN LIVF"/>
    <property type="match status" value="1"/>
</dbReference>
<proteinExistence type="inferred from homology"/>
<dbReference type="SUPFAM" id="SSF52540">
    <property type="entry name" value="P-loop containing nucleoside triphosphate hydrolases"/>
    <property type="match status" value="1"/>
</dbReference>
<accession>A0ABN2BRQ3</accession>
<evidence type="ECO:0000256" key="5">
    <source>
        <dbReference type="ARBA" id="ARBA00022970"/>
    </source>
</evidence>
<evidence type="ECO:0000256" key="4">
    <source>
        <dbReference type="ARBA" id="ARBA00022840"/>
    </source>
</evidence>
<dbReference type="GO" id="GO:0005524">
    <property type="term" value="F:ATP binding"/>
    <property type="evidence" value="ECO:0007669"/>
    <property type="project" value="UniProtKB-KW"/>
</dbReference>
<dbReference type="CDD" id="cd03224">
    <property type="entry name" value="ABC_TM1139_LivF_branched"/>
    <property type="match status" value="1"/>
</dbReference>
<dbReference type="InterPro" id="IPR003593">
    <property type="entry name" value="AAA+_ATPase"/>
</dbReference>
<dbReference type="Gene3D" id="3.40.50.300">
    <property type="entry name" value="P-loop containing nucleotide triphosphate hydrolases"/>
    <property type="match status" value="1"/>
</dbReference>
<evidence type="ECO:0000313" key="8">
    <source>
        <dbReference type="Proteomes" id="UP001500842"/>
    </source>
</evidence>
<comment type="caution">
    <text evidence="7">The sequence shown here is derived from an EMBL/GenBank/DDBJ whole genome shotgun (WGS) entry which is preliminary data.</text>
</comment>
<keyword evidence="4 7" id="KW-0067">ATP-binding</keyword>
<dbReference type="InterPro" id="IPR003439">
    <property type="entry name" value="ABC_transporter-like_ATP-bd"/>
</dbReference>